<dbReference type="SMART" id="SM00100">
    <property type="entry name" value="cNMP"/>
    <property type="match status" value="1"/>
</dbReference>
<dbReference type="SMART" id="SM00052">
    <property type="entry name" value="EAL"/>
    <property type="match status" value="1"/>
</dbReference>
<comment type="subcellular location">
    <subcellularLocation>
        <location evidence="1">Cytoplasm</location>
    </subcellularLocation>
</comment>
<dbReference type="Proteomes" id="UP001364472">
    <property type="component" value="Unassembled WGS sequence"/>
</dbReference>
<dbReference type="AlphaFoldDB" id="A0AAW9R0M7"/>
<evidence type="ECO:0000313" key="4">
    <source>
        <dbReference type="EMBL" id="MEJ1248132.1"/>
    </source>
</evidence>
<feature type="domain" description="Cyclic nucleotide-binding" evidence="2">
    <location>
        <begin position="1"/>
        <end position="104"/>
    </location>
</feature>
<dbReference type="SUPFAM" id="SSF141868">
    <property type="entry name" value="EAL domain-like"/>
    <property type="match status" value="1"/>
</dbReference>
<dbReference type="InterPro" id="IPR014710">
    <property type="entry name" value="RmlC-like_jellyroll"/>
</dbReference>
<dbReference type="RefSeq" id="WP_337333850.1">
    <property type="nucleotide sequence ID" value="NZ_JBBDHC010000001.1"/>
</dbReference>
<dbReference type="Gene3D" id="3.20.20.450">
    <property type="entry name" value="EAL domain"/>
    <property type="match status" value="1"/>
</dbReference>
<dbReference type="InterPro" id="IPR018488">
    <property type="entry name" value="cNMP-bd_CS"/>
</dbReference>
<dbReference type="EMBL" id="JBBDHC010000001">
    <property type="protein sequence ID" value="MEJ1248132.1"/>
    <property type="molecule type" value="Genomic_DNA"/>
</dbReference>
<dbReference type="PROSITE" id="PS50883">
    <property type="entry name" value="EAL"/>
    <property type="match status" value="1"/>
</dbReference>
<organism evidence="4 5">
    <name type="scientific">Denitratimonas tolerans</name>
    <dbReference type="NCBI Taxonomy" id="1338420"/>
    <lineage>
        <taxon>Bacteria</taxon>
        <taxon>Pseudomonadati</taxon>
        <taxon>Pseudomonadota</taxon>
        <taxon>Gammaproteobacteria</taxon>
        <taxon>Lysobacterales</taxon>
        <taxon>Lysobacteraceae</taxon>
        <taxon>Denitratimonas</taxon>
    </lineage>
</organism>
<reference evidence="4 5" key="1">
    <citation type="journal article" date="2016" name="Antonie Van Leeuwenhoek">
        <title>Denitratimonas tolerans gen. nov., sp. nov., a denitrifying bacterium isolated from a bioreactor for tannery wastewater treatment.</title>
        <authorList>
            <person name="Han S.I."/>
            <person name="Kim J.O."/>
            <person name="Lee Y.R."/>
            <person name="Ekpeghere K.I."/>
            <person name="Koh S.C."/>
            <person name="Whang K.S."/>
        </authorList>
    </citation>
    <scope>NUCLEOTIDE SEQUENCE [LARGE SCALE GENOMIC DNA]</scope>
    <source>
        <strain evidence="4 5">KACC 17565</strain>
    </source>
</reference>
<proteinExistence type="predicted"/>
<evidence type="ECO:0000259" key="2">
    <source>
        <dbReference type="PROSITE" id="PS50042"/>
    </source>
</evidence>
<dbReference type="InterPro" id="IPR035919">
    <property type="entry name" value="EAL_sf"/>
</dbReference>
<comment type="caution">
    <text evidence="4">The sequence shown here is derived from an EMBL/GenBank/DDBJ whole genome shotgun (WGS) entry which is preliminary data.</text>
</comment>
<dbReference type="CDD" id="cd01948">
    <property type="entry name" value="EAL"/>
    <property type="match status" value="1"/>
</dbReference>
<evidence type="ECO:0000256" key="1">
    <source>
        <dbReference type="ARBA" id="ARBA00004496"/>
    </source>
</evidence>
<dbReference type="CDD" id="cd00038">
    <property type="entry name" value="CAP_ED"/>
    <property type="match status" value="1"/>
</dbReference>
<dbReference type="PROSITE" id="PS00889">
    <property type="entry name" value="CNMP_BINDING_2"/>
    <property type="match status" value="1"/>
</dbReference>
<keyword evidence="5" id="KW-1185">Reference proteome</keyword>
<dbReference type="PANTHER" id="PTHR33121">
    <property type="entry name" value="CYCLIC DI-GMP PHOSPHODIESTERASE PDEF"/>
    <property type="match status" value="1"/>
</dbReference>
<dbReference type="PROSITE" id="PS50042">
    <property type="entry name" value="CNMP_BINDING_3"/>
    <property type="match status" value="1"/>
</dbReference>
<dbReference type="Gene3D" id="2.60.120.10">
    <property type="entry name" value="Jelly Rolls"/>
    <property type="match status" value="1"/>
</dbReference>
<evidence type="ECO:0000313" key="5">
    <source>
        <dbReference type="Proteomes" id="UP001364472"/>
    </source>
</evidence>
<dbReference type="Pfam" id="PF00563">
    <property type="entry name" value="EAL"/>
    <property type="match status" value="1"/>
</dbReference>
<dbReference type="InterPro" id="IPR000595">
    <property type="entry name" value="cNMP-bd_dom"/>
</dbReference>
<sequence>MARRQLQAGEVLFQEHDAGDVAYLVERGRIRVSLRGTDSAVTLADLGPGDLVGEMALIDNAPRTATAVALEDTALLVIDRGHLAERIAQTDPIVRALLGGQIKRYRAALATLQGGAAPDQSLGTDDAAAVAKIRLESQLREALDGGRLQMHLQPLLDIPTGKIAGYEALIRWDHPERGPISPLEFITLAEETSLIVPVGQFMLQEAISALVTMRSRGMAQLPFLSINVSARQLREADLIQSLLERLGDAALPASAVKLEITESQVLDYPHTAEVLDACRAAGIRVALDDFGTGFSNLSHLSALAFDTVKIDQAFLRGVEGSSRAAMMLDAIVGLVRATGADALAEGVETPEQLQTLRRLGVRYAQGYLIGKPEPLARALQAQGAA</sequence>
<dbReference type="SUPFAM" id="SSF51206">
    <property type="entry name" value="cAMP-binding domain-like"/>
    <property type="match status" value="1"/>
</dbReference>
<dbReference type="InterPro" id="IPR018490">
    <property type="entry name" value="cNMP-bd_dom_sf"/>
</dbReference>
<dbReference type="InterPro" id="IPR050706">
    <property type="entry name" value="Cyclic-di-GMP_PDE-like"/>
</dbReference>
<dbReference type="GO" id="GO:0005737">
    <property type="term" value="C:cytoplasm"/>
    <property type="evidence" value="ECO:0007669"/>
    <property type="project" value="UniProtKB-SubCell"/>
</dbReference>
<dbReference type="InterPro" id="IPR001633">
    <property type="entry name" value="EAL_dom"/>
</dbReference>
<accession>A0AAW9R0M7</accession>
<dbReference type="Pfam" id="PF00027">
    <property type="entry name" value="cNMP_binding"/>
    <property type="match status" value="1"/>
</dbReference>
<protein>
    <submittedName>
        <fullName evidence="4">EAL domain-containing protein</fullName>
    </submittedName>
</protein>
<gene>
    <name evidence="4" type="ORF">WB794_00340</name>
</gene>
<feature type="domain" description="EAL" evidence="3">
    <location>
        <begin position="132"/>
        <end position="385"/>
    </location>
</feature>
<dbReference type="PRINTS" id="PR00103">
    <property type="entry name" value="CAMPKINASE"/>
</dbReference>
<dbReference type="PANTHER" id="PTHR33121:SF70">
    <property type="entry name" value="SIGNALING PROTEIN YKOW"/>
    <property type="match status" value="1"/>
</dbReference>
<dbReference type="GO" id="GO:0071111">
    <property type="term" value="F:cyclic-guanylate-specific phosphodiesterase activity"/>
    <property type="evidence" value="ECO:0007669"/>
    <property type="project" value="InterPro"/>
</dbReference>
<evidence type="ECO:0000259" key="3">
    <source>
        <dbReference type="PROSITE" id="PS50883"/>
    </source>
</evidence>
<name>A0AAW9R0M7_9GAMM</name>